<dbReference type="NCBIfam" id="NF041264">
    <property type="entry name" value="MobA"/>
    <property type="match status" value="1"/>
</dbReference>
<proteinExistence type="predicted"/>
<protein>
    <submittedName>
        <fullName evidence="1">Mobilization protein</fullName>
    </submittedName>
</protein>
<gene>
    <name evidence="1" type="ORF">XFHB_13070</name>
</gene>
<reference evidence="2" key="1">
    <citation type="submission" date="2014-11" db="EMBL/GenBank/DDBJ databases">
        <title>Xylella fastidiosa Hib4 Genome Sequencing.</title>
        <authorList>
            <person name="Pierry P.M."/>
            <person name="da Silva A.M."/>
        </authorList>
    </citation>
    <scope>NUCLEOTIDE SEQUENCE [LARGE SCALE GENOMIC DNA]</scope>
    <source>
        <strain evidence="2">Hib4</strain>
        <plasmid evidence="2">pxf64-hb</plasmid>
    </source>
</reference>
<dbReference type="InterPro" id="IPR053842">
    <property type="entry name" value="NikA-like"/>
</dbReference>
<keyword evidence="1" id="KW-0614">Plasmid</keyword>
<accession>A0ABC8AH59</accession>
<dbReference type="EMBL" id="CP009886">
    <property type="protein sequence ID" value="ALR07865.1"/>
    <property type="molecule type" value="Genomic_DNA"/>
</dbReference>
<geneLocation type="plasmid" evidence="2">
    <name>pxf64-hb</name>
</geneLocation>
<organism evidence="1 2">
    <name type="scientific">Xylella fastidiosa</name>
    <dbReference type="NCBI Taxonomy" id="2371"/>
    <lineage>
        <taxon>Bacteria</taxon>
        <taxon>Pseudomonadati</taxon>
        <taxon>Pseudomonadota</taxon>
        <taxon>Gammaproteobacteria</taxon>
        <taxon>Lysobacterales</taxon>
        <taxon>Lysobacteraceae</taxon>
        <taxon>Xylella</taxon>
    </lineage>
</organism>
<dbReference type="InterPro" id="IPR047751">
    <property type="entry name" value="MobA-like"/>
</dbReference>
<dbReference type="AlphaFoldDB" id="A0ABC8AH59"/>
<dbReference type="Proteomes" id="UP000196980">
    <property type="component" value="Plasmid pXF64-HB"/>
</dbReference>
<sequence length="99" mass="11036">MSGSEERQKTKHVMVRVTPEQLASLREKATDSGVTVPEYLRACGLNHRIRSKMEAHIINELRRLGGLQKYLFTQGGGVLSKEFAAVLVEIRSAITRIGD</sequence>
<evidence type="ECO:0000313" key="1">
    <source>
        <dbReference type="EMBL" id="ALR07865.1"/>
    </source>
</evidence>
<dbReference type="Pfam" id="PF21983">
    <property type="entry name" value="NikA-like"/>
    <property type="match status" value="1"/>
</dbReference>
<dbReference type="KEGG" id="xfh:XFHB_13070"/>
<evidence type="ECO:0000313" key="2">
    <source>
        <dbReference type="Proteomes" id="UP000196980"/>
    </source>
</evidence>
<name>A0ABC8AH59_XYLFS</name>